<dbReference type="GO" id="GO:0005886">
    <property type="term" value="C:plasma membrane"/>
    <property type="evidence" value="ECO:0007669"/>
    <property type="project" value="UniProtKB-SubCell"/>
</dbReference>
<feature type="transmembrane region" description="Helical" evidence="6">
    <location>
        <begin position="238"/>
        <end position="258"/>
    </location>
</feature>
<feature type="transmembrane region" description="Helical" evidence="6">
    <location>
        <begin position="117"/>
        <end position="133"/>
    </location>
</feature>
<feature type="transmembrane region" description="Helical" evidence="6">
    <location>
        <begin position="208"/>
        <end position="226"/>
    </location>
</feature>
<evidence type="ECO:0000256" key="1">
    <source>
        <dbReference type="ARBA" id="ARBA00004141"/>
    </source>
</evidence>
<dbReference type="EMBL" id="SHBP01000014">
    <property type="protein sequence ID" value="RZO19295.1"/>
    <property type="molecule type" value="Genomic_DNA"/>
</dbReference>
<feature type="transmembrane region" description="Helical" evidence="6">
    <location>
        <begin position="6"/>
        <end position="39"/>
    </location>
</feature>
<evidence type="ECO:0000313" key="8">
    <source>
        <dbReference type="Proteomes" id="UP000315889"/>
    </source>
</evidence>
<evidence type="ECO:0000313" key="7">
    <source>
        <dbReference type="EMBL" id="RZO19295.1"/>
    </source>
</evidence>
<accession>A0A520MDM3</accession>
<keyword evidence="5 6" id="KW-0472">Membrane</keyword>
<dbReference type="Proteomes" id="UP000315889">
    <property type="component" value="Unassembled WGS sequence"/>
</dbReference>
<proteinExistence type="inferred from homology"/>
<evidence type="ECO:0000256" key="3">
    <source>
        <dbReference type="ARBA" id="ARBA00022692"/>
    </source>
</evidence>
<comment type="similarity">
    <text evidence="2 6">Belongs to the 4-toluene sulfonate uptake permease (TSUP) (TC 2.A.102) family.</text>
</comment>
<gene>
    <name evidence="7" type="ORF">EVB03_08375</name>
</gene>
<keyword evidence="4 6" id="KW-1133">Transmembrane helix</keyword>
<organism evidence="7 8">
    <name type="scientific">SAR92 clade bacterium</name>
    <dbReference type="NCBI Taxonomy" id="2315479"/>
    <lineage>
        <taxon>Bacteria</taxon>
        <taxon>Pseudomonadati</taxon>
        <taxon>Pseudomonadota</taxon>
        <taxon>Gammaproteobacteria</taxon>
        <taxon>Cellvibrionales</taxon>
        <taxon>Porticoccaceae</taxon>
        <taxon>SAR92 clade</taxon>
    </lineage>
</organism>
<dbReference type="AlphaFoldDB" id="A0A520MDM3"/>
<evidence type="ECO:0000256" key="6">
    <source>
        <dbReference type="RuleBase" id="RU363041"/>
    </source>
</evidence>
<comment type="subcellular location">
    <subcellularLocation>
        <location evidence="6">Cell membrane</location>
        <topology evidence="6">Multi-pass membrane protein</topology>
    </subcellularLocation>
    <subcellularLocation>
        <location evidence="1">Membrane</location>
        <topology evidence="1">Multi-pass membrane protein</topology>
    </subcellularLocation>
</comment>
<dbReference type="InterPro" id="IPR002781">
    <property type="entry name" value="TM_pro_TauE-like"/>
</dbReference>
<feature type="transmembrane region" description="Helical" evidence="6">
    <location>
        <begin position="145"/>
        <end position="170"/>
    </location>
</feature>
<protein>
    <recommendedName>
        <fullName evidence="6">Probable membrane transporter protein</fullName>
    </recommendedName>
</protein>
<sequence>MEFELYQYILIAIVFIWSGFVRSGLGFGGALFTIPFLLLIHDDPLYFLPIISLHLLFFASLTFIGSRKAKPLMRGHNDLEAPRVNWNFVRFTLGIMIIPKLAGVIGLIVLPTKIMNIVIFFMITAYSITYILGQPLKSSSRWLDVIFLIIGGYISGTSLIGGPMVIAVALRHIKTTDFRHTLFVVWGVLVSIKLLAFAWAGISFNLLATLWLLPFAGIGHMIGHRLHNRLLMQDSTRFYQVIGWVLLSTACTGLYQLLR</sequence>
<evidence type="ECO:0000256" key="5">
    <source>
        <dbReference type="ARBA" id="ARBA00023136"/>
    </source>
</evidence>
<keyword evidence="3 6" id="KW-0812">Transmembrane</keyword>
<reference evidence="7 8" key="1">
    <citation type="submission" date="2019-02" db="EMBL/GenBank/DDBJ databases">
        <title>Prokaryotic population dynamics and viral predation in marine succession experiment using metagenomics: the confinement effect.</title>
        <authorList>
            <person name="Haro-Moreno J.M."/>
            <person name="Rodriguez-Valera F."/>
            <person name="Lopez-Perez M."/>
        </authorList>
    </citation>
    <scope>NUCLEOTIDE SEQUENCE [LARGE SCALE GENOMIC DNA]</scope>
    <source>
        <strain evidence="7">MED-G170</strain>
    </source>
</reference>
<keyword evidence="6" id="KW-1003">Cell membrane</keyword>
<evidence type="ECO:0000256" key="4">
    <source>
        <dbReference type="ARBA" id="ARBA00022989"/>
    </source>
</evidence>
<name>A0A520MDM3_9GAMM</name>
<feature type="transmembrane region" description="Helical" evidence="6">
    <location>
        <begin position="182"/>
        <end position="202"/>
    </location>
</feature>
<evidence type="ECO:0000256" key="2">
    <source>
        <dbReference type="ARBA" id="ARBA00009142"/>
    </source>
</evidence>
<comment type="caution">
    <text evidence="7">The sequence shown here is derived from an EMBL/GenBank/DDBJ whole genome shotgun (WGS) entry which is preliminary data.</text>
</comment>
<feature type="transmembrane region" description="Helical" evidence="6">
    <location>
        <begin position="46"/>
        <end position="66"/>
    </location>
</feature>
<dbReference type="Pfam" id="PF01925">
    <property type="entry name" value="TauE"/>
    <property type="match status" value="1"/>
</dbReference>
<feature type="transmembrane region" description="Helical" evidence="6">
    <location>
        <begin position="86"/>
        <end position="110"/>
    </location>
</feature>